<name>A0ABR2HJ81_9EUKA</name>
<dbReference type="SUPFAM" id="SSF53300">
    <property type="entry name" value="vWA-like"/>
    <property type="match status" value="1"/>
</dbReference>
<comment type="caution">
    <text evidence="5">The sequence shown here is derived from an EMBL/GenBank/DDBJ whole genome shotgun (WGS) entry which is preliminary data.</text>
</comment>
<keyword evidence="1" id="KW-0677">Repeat</keyword>
<dbReference type="Gene3D" id="1.25.40.20">
    <property type="entry name" value="Ankyrin repeat-containing domain"/>
    <property type="match status" value="4"/>
</dbReference>
<dbReference type="SUPFAM" id="SSF48403">
    <property type="entry name" value="Ankyrin repeat"/>
    <property type="match status" value="2"/>
</dbReference>
<dbReference type="Gene3D" id="3.90.176.10">
    <property type="entry name" value="Toxin ADP-ribosyltransferase, Chain A, domain 1"/>
    <property type="match status" value="1"/>
</dbReference>
<keyword evidence="2 3" id="KW-0040">ANK repeat</keyword>
<dbReference type="Pfam" id="PF12796">
    <property type="entry name" value="Ank_2"/>
    <property type="match status" value="3"/>
</dbReference>
<evidence type="ECO:0000313" key="6">
    <source>
        <dbReference type="Proteomes" id="UP001470230"/>
    </source>
</evidence>
<dbReference type="PROSITE" id="PS50297">
    <property type="entry name" value="ANK_REP_REGION"/>
    <property type="match status" value="3"/>
</dbReference>
<feature type="repeat" description="ANK" evidence="3">
    <location>
        <begin position="970"/>
        <end position="1002"/>
    </location>
</feature>
<dbReference type="PANTHER" id="PTHR24166">
    <property type="entry name" value="ROLLING PEBBLES, ISOFORM B"/>
    <property type="match status" value="1"/>
</dbReference>
<gene>
    <name evidence="5" type="ORF">M9Y10_019344</name>
</gene>
<keyword evidence="6" id="KW-1185">Reference proteome</keyword>
<feature type="repeat" description="ANK" evidence="3">
    <location>
        <begin position="829"/>
        <end position="861"/>
    </location>
</feature>
<feature type="repeat" description="ANK" evidence="3">
    <location>
        <begin position="895"/>
        <end position="916"/>
    </location>
</feature>
<dbReference type="PROSITE" id="PS50088">
    <property type="entry name" value="ANK_REPEAT"/>
    <property type="match status" value="7"/>
</dbReference>
<dbReference type="Proteomes" id="UP001470230">
    <property type="component" value="Unassembled WGS sequence"/>
</dbReference>
<dbReference type="InterPro" id="IPR002035">
    <property type="entry name" value="VWF_A"/>
</dbReference>
<accession>A0ABR2HJ81</accession>
<organism evidence="5 6">
    <name type="scientific">Tritrichomonas musculus</name>
    <dbReference type="NCBI Taxonomy" id="1915356"/>
    <lineage>
        <taxon>Eukaryota</taxon>
        <taxon>Metamonada</taxon>
        <taxon>Parabasalia</taxon>
        <taxon>Tritrichomonadida</taxon>
        <taxon>Tritrichomonadidae</taxon>
        <taxon>Tritrichomonas</taxon>
    </lineage>
</organism>
<dbReference type="InterPro" id="IPR003613">
    <property type="entry name" value="Ubox_domain"/>
</dbReference>
<dbReference type="SUPFAM" id="SSF56399">
    <property type="entry name" value="ADP-ribosylation"/>
    <property type="match status" value="1"/>
</dbReference>
<feature type="repeat" description="ANK" evidence="3">
    <location>
        <begin position="796"/>
        <end position="828"/>
    </location>
</feature>
<feature type="repeat" description="ANK" evidence="3">
    <location>
        <begin position="862"/>
        <end position="894"/>
    </location>
</feature>
<dbReference type="InterPro" id="IPR036465">
    <property type="entry name" value="vWFA_dom_sf"/>
</dbReference>
<feature type="repeat" description="ANK" evidence="3">
    <location>
        <begin position="1003"/>
        <end position="1035"/>
    </location>
</feature>
<dbReference type="SMART" id="SM00327">
    <property type="entry name" value="VWA"/>
    <property type="match status" value="1"/>
</dbReference>
<dbReference type="Pfam" id="PF00092">
    <property type="entry name" value="VWA"/>
    <property type="match status" value="1"/>
</dbReference>
<dbReference type="SUPFAM" id="SSF57850">
    <property type="entry name" value="RING/U-box"/>
    <property type="match status" value="1"/>
</dbReference>
<evidence type="ECO:0000259" key="4">
    <source>
        <dbReference type="PROSITE" id="PS50234"/>
    </source>
</evidence>
<dbReference type="Gene3D" id="3.30.40.10">
    <property type="entry name" value="Zinc/RING finger domain, C3HC4 (zinc finger)"/>
    <property type="match status" value="1"/>
</dbReference>
<proteinExistence type="predicted"/>
<dbReference type="InterPro" id="IPR013083">
    <property type="entry name" value="Znf_RING/FYVE/PHD"/>
</dbReference>
<dbReference type="EMBL" id="JAPFFF010000027">
    <property type="protein sequence ID" value="KAK8848284.1"/>
    <property type="molecule type" value="Genomic_DNA"/>
</dbReference>
<reference evidence="5 6" key="1">
    <citation type="submission" date="2024-04" db="EMBL/GenBank/DDBJ databases">
        <title>Tritrichomonas musculus Genome.</title>
        <authorList>
            <person name="Alves-Ferreira E."/>
            <person name="Grigg M."/>
            <person name="Lorenzi H."/>
            <person name="Galac M."/>
        </authorList>
    </citation>
    <scope>NUCLEOTIDE SEQUENCE [LARGE SCALE GENOMIC DNA]</scope>
    <source>
        <strain evidence="5 6">EAF2021</strain>
    </source>
</reference>
<dbReference type="InterPro" id="IPR050889">
    <property type="entry name" value="Dendritic_Spine_Reg/Scaffold"/>
</dbReference>
<sequence length="1474" mass="165388">MNDILDTLTCPITLELIEDPVQLPCCGKSVSRAALIQALEFRDVCPLCRSNLSDFDASQAPPNRDLISIIESIQKKNEETEKKKNIMPIKEHQWGGNVEWINNENPSVGRLNLEIKRSHFKTNKVLFVAIVDNSGSMSGSPWRQVQTALTHILSLTATKIQSVETRIITYNSTATLLPMMNDPSELNNSIQSIQMISACGGTQFLAAYQKLYDLLDDIKNNRRDEFSSVSIAFLTDGQDNGDKSTLTNALKHIFEPFNDVFRIIVHAIGFSSDCDKNLLEQMRTAGTAEGTFRYAEPGDDADTLCGKLTDLFNLSEKAATAKVEIELPEGFEFITDLYSIKNTENNNNGNDDNIGVTSLRKKDCYIHVEPFTRRGEMVEWIVTKMKDPPAIFSLKVNSSEDKDVDVNVLVSMEKSKDNPILQAWLRKVLDWMARELLDLNKNRNKIAPQLLRLQVALFLSRLKAIAVHINDTRIEALRAQIEIIQKGGAVNEGKLQDMRFSSMFTPEKAKAKSSSNYSQTTTFETAMVNDEEPKKIVYQESPVKYGFNNNGKERNALQEAIMNAFPHRRNENVIQLIQKATDEEIQHTDIDGNNALHLAAYCGSPDSIEAIVNRYPKDSPILPSLLKSTNKYNETAVTLAIKRKGYHHSLAVLTGAGGFISEHRVESLKRFCIQQGFTRTAEIISNMNTSENGPNLDLSMSADYIKFQWESTKKRGSSILASDWLQPAMAKCLIDIVKELVSNQDYMKDFKIPYKWFIDYCLPPKPDHPEVDKYIELTKAILDVQPELLNGKDEDTGDTTLIHAVDCGNLPFVQLFLDLGVEIDEENELGNTPLWLACAKRYPCIVTELVSRGSDVNHPNKKGNRPLNAVCQMGPLKVAEFLIGAGAEVEFYNSNGDTPLLIACRNGQAEVVKLLLGYLDDNFVKFRAQIDGFDALFASVEANRPDCVRLVAEYGISLEERTDEDNEILQKATPLHLAAYYGRTESASVLLELGANPNSKDISGRTPLHIAVLRKNTPIIELLISSNADPFAVDDTGNIPSAFTRDPDVLKLLVNPISEPLHTICATKITSSTGYTIEDVKDILENKSSIPGLNEPRDVLESALNEKRMTPLMTSVIYSNLNLVEILMNLGFDADSMDGHGITPKIMAQWIRNPRILKLLNTKVQDCPEIQRLRKATQGSPDSLMMLFLNDPQNYIQMKSSLSYRLDMISLMTPDLEKENQVNSIKQLAYEEKSQNLTVLFENKPPKNKSKSEKASQFQEKLMNMSKSSLWQAKIQAVEEIASGCNEELTPSQLISLFLYTCDRNIFEVFTYFICGRCNEYETQLQSIIYPFTKALWTAVEQLPPFKAEVYCCSNSIDRNLFRVGNVVSSPTFVSASSLWPIALESINFQKSGTVFIIKSENKGKLISSHSSFSFESEVLFLPTTKFVVAKWYRGDVIALGQPNIRDHTFGLTEEQMNTLCTNTKPLIIELHEV</sequence>
<evidence type="ECO:0000256" key="2">
    <source>
        <dbReference type="ARBA" id="ARBA00023043"/>
    </source>
</evidence>
<evidence type="ECO:0000256" key="3">
    <source>
        <dbReference type="PROSITE-ProRule" id="PRU00023"/>
    </source>
</evidence>
<evidence type="ECO:0000313" key="5">
    <source>
        <dbReference type="EMBL" id="KAK8848284.1"/>
    </source>
</evidence>
<protein>
    <recommendedName>
        <fullName evidence="4">VWFA domain-containing protein</fullName>
    </recommendedName>
</protein>
<dbReference type="Pfam" id="PF04564">
    <property type="entry name" value="U-box"/>
    <property type="match status" value="1"/>
</dbReference>
<dbReference type="PROSITE" id="PS50234">
    <property type="entry name" value="VWFA"/>
    <property type="match status" value="1"/>
</dbReference>
<dbReference type="Gene3D" id="3.40.50.410">
    <property type="entry name" value="von Willebrand factor, type A domain"/>
    <property type="match status" value="1"/>
</dbReference>
<feature type="domain" description="VWFA" evidence="4">
    <location>
        <begin position="126"/>
        <end position="318"/>
    </location>
</feature>
<dbReference type="InterPro" id="IPR002110">
    <property type="entry name" value="Ankyrin_rpt"/>
</dbReference>
<evidence type="ECO:0000256" key="1">
    <source>
        <dbReference type="ARBA" id="ARBA00022737"/>
    </source>
</evidence>
<dbReference type="SMART" id="SM00248">
    <property type="entry name" value="ANK"/>
    <property type="match status" value="11"/>
</dbReference>
<dbReference type="InterPro" id="IPR036770">
    <property type="entry name" value="Ankyrin_rpt-contain_sf"/>
</dbReference>
<feature type="repeat" description="ANK" evidence="3">
    <location>
        <begin position="1107"/>
        <end position="1139"/>
    </location>
</feature>
<dbReference type="PROSITE" id="PS51996">
    <property type="entry name" value="TR_MART"/>
    <property type="match status" value="1"/>
</dbReference>
<dbReference type="PANTHER" id="PTHR24166:SF48">
    <property type="entry name" value="PROTEIN VAPYRIN"/>
    <property type="match status" value="1"/>
</dbReference>